<dbReference type="Proteomes" id="UP000034883">
    <property type="component" value="Chromosome"/>
</dbReference>
<evidence type="ECO:0000313" key="1">
    <source>
        <dbReference type="EMBL" id="AKF05599.1"/>
    </source>
</evidence>
<keyword evidence="2" id="KW-1185">Reference proteome</keyword>
<dbReference type="STRING" id="927083.DB32_002748"/>
<gene>
    <name evidence="1" type="ORF">DB32_002748</name>
</gene>
<dbReference type="KEGG" id="samy:DB32_002748"/>
<protein>
    <submittedName>
        <fullName evidence="1">Uncharacterized protein</fullName>
    </submittedName>
</protein>
<dbReference type="EMBL" id="CP011125">
    <property type="protein sequence ID" value="AKF05599.1"/>
    <property type="molecule type" value="Genomic_DNA"/>
</dbReference>
<accession>A0A0F6SEQ4</accession>
<dbReference type="RefSeq" id="WP_157069013.1">
    <property type="nucleotide sequence ID" value="NZ_CP011125.1"/>
</dbReference>
<sequence>MSEKDLLDRVRALVADVTRARFEGSAYAKLSRAHGYADGYMRALLDAGLVSRETLISAVGDARRGVVDGELEPVSGVSSRTAA</sequence>
<reference evidence="1 2" key="1">
    <citation type="submission" date="2015-03" db="EMBL/GenBank/DDBJ databases">
        <title>Genome assembly of Sandaracinus amylolyticus DSM 53668.</title>
        <authorList>
            <person name="Sharma G."/>
            <person name="Subramanian S."/>
        </authorList>
    </citation>
    <scope>NUCLEOTIDE SEQUENCE [LARGE SCALE GENOMIC DNA]</scope>
    <source>
        <strain evidence="1 2">DSM 53668</strain>
    </source>
</reference>
<dbReference type="AlphaFoldDB" id="A0A0F6SEQ4"/>
<name>A0A0F6SEQ4_9BACT</name>
<dbReference type="OrthoDB" id="5520051at2"/>
<proteinExistence type="predicted"/>
<evidence type="ECO:0000313" key="2">
    <source>
        <dbReference type="Proteomes" id="UP000034883"/>
    </source>
</evidence>
<organism evidence="1 2">
    <name type="scientific">Sandaracinus amylolyticus</name>
    <dbReference type="NCBI Taxonomy" id="927083"/>
    <lineage>
        <taxon>Bacteria</taxon>
        <taxon>Pseudomonadati</taxon>
        <taxon>Myxococcota</taxon>
        <taxon>Polyangia</taxon>
        <taxon>Polyangiales</taxon>
        <taxon>Sandaracinaceae</taxon>
        <taxon>Sandaracinus</taxon>
    </lineage>
</organism>